<organism evidence="1 2">
    <name type="scientific">Microcystis aeruginosa NIES-44</name>
    <dbReference type="NCBI Taxonomy" id="449439"/>
    <lineage>
        <taxon>Bacteria</taxon>
        <taxon>Bacillati</taxon>
        <taxon>Cyanobacteriota</taxon>
        <taxon>Cyanophyceae</taxon>
        <taxon>Oscillatoriophycideae</taxon>
        <taxon>Chroococcales</taxon>
        <taxon>Microcystaceae</taxon>
        <taxon>Microcystis</taxon>
    </lineage>
</organism>
<evidence type="ECO:0000313" key="1">
    <source>
        <dbReference type="EMBL" id="GAL92134.1"/>
    </source>
</evidence>
<dbReference type="SUPFAM" id="SSF47240">
    <property type="entry name" value="Ferritin-like"/>
    <property type="match status" value="1"/>
</dbReference>
<dbReference type="InterPro" id="IPR009078">
    <property type="entry name" value="Ferritin-like_SF"/>
</dbReference>
<dbReference type="AlphaFoldDB" id="A0A0A1VR87"/>
<dbReference type="EMBL" id="BBPA01000019">
    <property type="protein sequence ID" value="GAL92134.1"/>
    <property type="molecule type" value="Genomic_DNA"/>
</dbReference>
<accession>A0A0A1VR87</accession>
<name>A0A0A1VR87_MICAE</name>
<evidence type="ECO:0000313" key="2">
    <source>
        <dbReference type="Proteomes" id="UP000030321"/>
    </source>
</evidence>
<sequence>MKFPGKIAGFDLPHHNSPDHLHRILTAALPRQNNYVLSQNLNYWDAEFFNLHRVKVFEQSPVDEQSAILELVGGGLLEESYFIEKAGVGYMAKMVLLAETVEERMLYGLFAADEAIHLNQITNFLPQREMTNTNDPFLCLLSEVAESSDKTVLLFVLQVVLEGWGLSHYRRLAKECRHPQLAEIFSGFLEAESRHHSTGNALFKQISVAGSSQATIIDILAQFLFMVQMGPQNVLAGIEQVKGHLTRSQKVKILEELDTETHSGIRLKLMRSLMNIKSAYAIFQALEERGAFQPIPAHKCVLQSAGN</sequence>
<dbReference type="CDD" id="cd00657">
    <property type="entry name" value="Ferritin_like"/>
    <property type="match status" value="1"/>
</dbReference>
<reference evidence="2" key="1">
    <citation type="journal article" date="2015" name="Genome">
        <title>Whole Genome Sequence of the Non-Microcystin-Producing Microcystis aeruginosa Strain NIES-44.</title>
        <authorList>
            <person name="Okano K."/>
            <person name="Miyata N."/>
            <person name="Ozaki Y."/>
        </authorList>
    </citation>
    <scope>NUCLEOTIDE SEQUENCE [LARGE SCALE GENOMIC DNA]</scope>
    <source>
        <strain evidence="2">NIES-44</strain>
    </source>
</reference>
<evidence type="ECO:0008006" key="3">
    <source>
        <dbReference type="Google" id="ProtNLM"/>
    </source>
</evidence>
<dbReference type="RefSeq" id="WP_045357793.1">
    <property type="nucleotide sequence ID" value="NZ_BBPA01000019.1"/>
</dbReference>
<proteinExistence type="predicted"/>
<comment type="caution">
    <text evidence="1">The sequence shown here is derived from an EMBL/GenBank/DDBJ whole genome shotgun (WGS) entry which is preliminary data.</text>
</comment>
<dbReference type="Proteomes" id="UP000030321">
    <property type="component" value="Unassembled WGS sequence"/>
</dbReference>
<gene>
    <name evidence="1" type="ORF">N44_00422</name>
</gene>
<protein>
    <recommendedName>
        <fullName evidence="3">Ferritin-like domain-containing protein</fullName>
    </recommendedName>
</protein>